<name>A0ABU9E9P8_9BACT</name>
<protein>
    <submittedName>
        <fullName evidence="2">Uncharacterized protein</fullName>
    </submittedName>
</protein>
<feature type="signal peptide" evidence="1">
    <location>
        <begin position="1"/>
        <end position="23"/>
    </location>
</feature>
<dbReference type="RefSeq" id="WP_405286670.1">
    <property type="nucleotide sequence ID" value="NZ_JBBHLI010000003.1"/>
</dbReference>
<keyword evidence="1" id="KW-0732">Signal</keyword>
<reference evidence="2 3" key="1">
    <citation type="submission" date="2024-02" db="EMBL/GenBank/DDBJ databases">
        <title>A novel Gemmatimonadota bacterium.</title>
        <authorList>
            <person name="Du Z.-J."/>
            <person name="Ye Y.-Q."/>
        </authorList>
    </citation>
    <scope>NUCLEOTIDE SEQUENCE [LARGE SCALE GENOMIC DNA]</scope>
    <source>
        <strain evidence="2 3">DH-20</strain>
    </source>
</reference>
<organism evidence="2 3">
    <name type="scientific">Gaopeijia maritima</name>
    <dbReference type="NCBI Taxonomy" id="3119007"/>
    <lineage>
        <taxon>Bacteria</taxon>
        <taxon>Pseudomonadati</taxon>
        <taxon>Gemmatimonadota</taxon>
        <taxon>Longimicrobiia</taxon>
        <taxon>Gaopeijiales</taxon>
        <taxon>Gaopeijiaceae</taxon>
        <taxon>Gaopeijia</taxon>
    </lineage>
</organism>
<evidence type="ECO:0000256" key="1">
    <source>
        <dbReference type="SAM" id="SignalP"/>
    </source>
</evidence>
<proteinExistence type="predicted"/>
<feature type="chain" id="PRO_5045531137" evidence="1">
    <location>
        <begin position="24"/>
        <end position="462"/>
    </location>
</feature>
<accession>A0ABU9E9P8</accession>
<evidence type="ECO:0000313" key="3">
    <source>
        <dbReference type="Proteomes" id="UP001484239"/>
    </source>
</evidence>
<sequence>MASLRWLPALLASILIGCDGAPAEPAVDPGPVDDGGVPPGGPNGRWAFEATFDADPAAPSQAVLPRVFDYSVTHRTHPRDHAPVFSSYPADHGTDCAGPSPELSPVPQHVVTTSHRTSGRRPDESFFICRDHLMSSMGDVEGYSVTAFWPRQEFDFADGGVLEFEVNPTAAARSWWEVVILPREQLTVAAARSWLPIDETYPRDRILMDFNGGVRRLEVGTGAIDPDGWIAGASDWGPWATRHPDDPANTDRRIRRTMRLHLGERQLIWAIETASGGLDSLTLDLSEQLPFERGLVLFKTHAYTPRKDGNVDRYTFHWDDIRFTGPVVGRYDAFETEELVVLQANGSRAIGESASATIAVPRTGPDPVIFGQLHNAMRGQVLLSVNGGPERPVAPLAWEEESCHSPGWSSFRVRLQPSELSTGDNELRFTIGPRPDCVADWVWDGFSVKGLEIQLSAVGSGF</sequence>
<dbReference type="EMBL" id="JBBHLI010000003">
    <property type="protein sequence ID" value="MEK9500824.1"/>
    <property type="molecule type" value="Genomic_DNA"/>
</dbReference>
<evidence type="ECO:0000313" key="2">
    <source>
        <dbReference type="EMBL" id="MEK9500824.1"/>
    </source>
</evidence>
<dbReference type="Proteomes" id="UP001484239">
    <property type="component" value="Unassembled WGS sequence"/>
</dbReference>
<keyword evidence="3" id="KW-1185">Reference proteome</keyword>
<gene>
    <name evidence="2" type="ORF">WI372_07535</name>
</gene>
<dbReference type="PROSITE" id="PS51257">
    <property type="entry name" value="PROKAR_LIPOPROTEIN"/>
    <property type="match status" value="1"/>
</dbReference>
<comment type="caution">
    <text evidence="2">The sequence shown here is derived from an EMBL/GenBank/DDBJ whole genome shotgun (WGS) entry which is preliminary data.</text>
</comment>